<gene>
    <name evidence="1" type="ORF">EB796_007027</name>
</gene>
<comment type="caution">
    <text evidence="1">The sequence shown here is derived from an EMBL/GenBank/DDBJ whole genome shotgun (WGS) entry which is preliminary data.</text>
</comment>
<reference evidence="1" key="1">
    <citation type="submission" date="2020-06" db="EMBL/GenBank/DDBJ databases">
        <title>Draft genome of Bugula neritina, a colonial animal packing powerful symbionts and potential medicines.</title>
        <authorList>
            <person name="Rayko M."/>
        </authorList>
    </citation>
    <scope>NUCLEOTIDE SEQUENCE [LARGE SCALE GENOMIC DNA]</scope>
    <source>
        <strain evidence="1">Kwan_BN1</strain>
    </source>
</reference>
<evidence type="ECO:0000313" key="1">
    <source>
        <dbReference type="EMBL" id="KAF6034665.1"/>
    </source>
</evidence>
<name>A0A7J7K8Y1_BUGNE</name>
<protein>
    <submittedName>
        <fullName evidence="1">Uncharacterized protein</fullName>
    </submittedName>
</protein>
<dbReference type="Proteomes" id="UP000593567">
    <property type="component" value="Unassembled WGS sequence"/>
</dbReference>
<proteinExistence type="predicted"/>
<sequence>MGRTRCSYSVHSCSCLYSFAFALICIGFDSLQNKSLSQKAAFKSLQEWQVCQSFCHNDATCFLATHFVS</sequence>
<dbReference type="EMBL" id="VXIV02001026">
    <property type="protein sequence ID" value="KAF6034665.1"/>
    <property type="molecule type" value="Genomic_DNA"/>
</dbReference>
<accession>A0A7J7K8Y1</accession>
<dbReference type="AlphaFoldDB" id="A0A7J7K8Y1"/>
<evidence type="ECO:0000313" key="2">
    <source>
        <dbReference type="Proteomes" id="UP000593567"/>
    </source>
</evidence>
<keyword evidence="2" id="KW-1185">Reference proteome</keyword>
<organism evidence="1 2">
    <name type="scientific">Bugula neritina</name>
    <name type="common">Brown bryozoan</name>
    <name type="synonym">Sertularia neritina</name>
    <dbReference type="NCBI Taxonomy" id="10212"/>
    <lineage>
        <taxon>Eukaryota</taxon>
        <taxon>Metazoa</taxon>
        <taxon>Spiralia</taxon>
        <taxon>Lophotrochozoa</taxon>
        <taxon>Bryozoa</taxon>
        <taxon>Gymnolaemata</taxon>
        <taxon>Cheilostomatida</taxon>
        <taxon>Flustrina</taxon>
        <taxon>Buguloidea</taxon>
        <taxon>Bugulidae</taxon>
        <taxon>Bugula</taxon>
    </lineage>
</organism>